<protein>
    <submittedName>
        <fullName evidence="1">Tetratricopeptide repeat protein</fullName>
    </submittedName>
</protein>
<gene>
    <name evidence="1" type="ORF">ACFPQ6_12765</name>
</gene>
<dbReference type="InterPro" id="IPR011990">
    <property type="entry name" value="TPR-like_helical_dom_sf"/>
</dbReference>
<proteinExistence type="predicted"/>
<organism evidence="1 2">
    <name type="scientific">Deinococcus petrolearius</name>
    <dbReference type="NCBI Taxonomy" id="1751295"/>
    <lineage>
        <taxon>Bacteria</taxon>
        <taxon>Thermotogati</taxon>
        <taxon>Deinococcota</taxon>
        <taxon>Deinococci</taxon>
        <taxon>Deinococcales</taxon>
        <taxon>Deinococcaceae</taxon>
        <taxon>Deinococcus</taxon>
    </lineage>
</organism>
<evidence type="ECO:0000313" key="2">
    <source>
        <dbReference type="Proteomes" id="UP001595979"/>
    </source>
</evidence>
<name>A0ABW1DKL4_9DEIO</name>
<dbReference type="Proteomes" id="UP001595979">
    <property type="component" value="Unassembled WGS sequence"/>
</dbReference>
<dbReference type="SUPFAM" id="SSF48452">
    <property type="entry name" value="TPR-like"/>
    <property type="match status" value="1"/>
</dbReference>
<dbReference type="InterPro" id="IPR027417">
    <property type="entry name" value="P-loop_NTPase"/>
</dbReference>
<sequence>MTTSGHVLLCAPSGYGKTVLQEQIAQCLPDAVHLTATAADTASTLLERVGTTTSERICLIDDAYQLPPEEVVALLKVPATLYRMVLAVRHLQYARVQLMLQRRQLLVLDATELAFSDKELAMLQDPANPQDLREKTLGWPALVDIQRRAYGDSAGYLDDLLAEVDSHSRELLTDIATRDRWESLLVVMQRESQLTSLLNCGFPIIPVRGQPMIHPSMRRHLQQREGLSLDNPRQQDVELKDLLGLAGHLMPTEMAGLIQNFFAKYGEDDSAMEEKIQLLASIPLGNLSAPLRDIYANYQITAGGYRDAEYILLKQQEFGSDTSRTYILLSRLAAKHNKLDTWAQALEIARERAKTDEDYSRYYAHLSNYYMRSNRYDDAERAAERNLEYATRVGNLSQHFVALSSVGYVRQMKGNPVGAKDALLTALDLAEREGDRYTPQIAYLIHQLSEVLKDTGAFDTALDLIERGLRSQPSNLSSMPYLYNTRGLIYLEFGRLEDALMNFEASIDGFHARGNIVGLLMPHTFAAYTLYRLGWLDRIAEHQLALRDVVRRITPTSTEYTEPDAYLPLVEGLVLLTKGDEESAAFTLESVELEGRLTYDSVLLATLMAGKIRIGQGRYTQEHAQRLVEILDARGSATDVTARMYREEFAEVYRACLALDIEPERFRRILEVPGPELANRPAYPIHLVTLSRISLITVGGEYNLNSAYAVYALAYLHLKKDWKTADSMGDDLYTITSEPRRNAQKSISMLRNLLRKLDPEVESSLLSPKNDPRGYRIMANDQVYLDADVDIYLSPQYSAQNSNASELENLLSRVAVFLPGLPDSTFALEVNTLLEDRTVKVALHLAQVYQQQGDIPGAARAILTGLRFVTAQELVTALDQILPQLKGAALLPVRSVLRLVQEDGDKNLGDMITDALAAICM</sequence>
<keyword evidence="2" id="KW-1185">Reference proteome</keyword>
<dbReference type="EMBL" id="JBHSOH010000015">
    <property type="protein sequence ID" value="MFC5849181.1"/>
    <property type="molecule type" value="Genomic_DNA"/>
</dbReference>
<dbReference type="SMART" id="SM00028">
    <property type="entry name" value="TPR"/>
    <property type="match status" value="6"/>
</dbReference>
<reference evidence="2" key="1">
    <citation type="journal article" date="2019" name="Int. J. Syst. Evol. Microbiol.">
        <title>The Global Catalogue of Microorganisms (GCM) 10K type strain sequencing project: providing services to taxonomists for standard genome sequencing and annotation.</title>
        <authorList>
            <consortium name="The Broad Institute Genomics Platform"/>
            <consortium name="The Broad Institute Genome Sequencing Center for Infectious Disease"/>
            <person name="Wu L."/>
            <person name="Ma J."/>
        </authorList>
    </citation>
    <scope>NUCLEOTIDE SEQUENCE [LARGE SCALE GENOMIC DNA]</scope>
    <source>
        <strain evidence="2">CGMCC 1.15053</strain>
    </source>
</reference>
<dbReference type="SUPFAM" id="SSF52540">
    <property type="entry name" value="P-loop containing nucleoside triphosphate hydrolases"/>
    <property type="match status" value="1"/>
</dbReference>
<dbReference type="Gene3D" id="1.25.40.10">
    <property type="entry name" value="Tetratricopeptide repeat domain"/>
    <property type="match status" value="1"/>
</dbReference>
<evidence type="ECO:0000313" key="1">
    <source>
        <dbReference type="EMBL" id="MFC5849181.1"/>
    </source>
</evidence>
<dbReference type="Gene3D" id="3.40.50.300">
    <property type="entry name" value="P-loop containing nucleotide triphosphate hydrolases"/>
    <property type="match status" value="1"/>
</dbReference>
<dbReference type="InterPro" id="IPR019734">
    <property type="entry name" value="TPR_rpt"/>
</dbReference>
<accession>A0ABW1DKL4</accession>
<dbReference type="RefSeq" id="WP_380050008.1">
    <property type="nucleotide sequence ID" value="NZ_JBHSOH010000015.1"/>
</dbReference>
<comment type="caution">
    <text evidence="1">The sequence shown here is derived from an EMBL/GenBank/DDBJ whole genome shotgun (WGS) entry which is preliminary data.</text>
</comment>